<name>A0A255DIU5_9MYCO</name>
<keyword evidence="3" id="KW-1185">Reference proteome</keyword>
<dbReference type="RefSeq" id="WP_094479957.1">
    <property type="nucleotide sequence ID" value="NZ_NOZR01000009.1"/>
</dbReference>
<sequence>MASVNSVRDILEVFGALDRAVREADDPQLTAAADKLIPGLGTADPRWYAEIESKYYGNEARRTPNLAPALARIATEDADPQTPRLNPAQKTRLLYGISTSERLRSLASGALPALDNSDPKFDDALIGSLAAIAPRDSESPADRRAKAIDARTALLQNISNFNRFKDYKSAVQAPVEASALRSGQPMIAPLCHTAVVVVESLESAVIDTAFDSNDVSLEQLKSIVNPFNWAQDYSELFVRMAGQEPDIMPDGWRRVLETVRLLGTEELTTPLKFFPYQPSPVEATLDYDLDKSEFGTGDGQVLVDRGFINIKVTNSERDPAKPGVHVTTRKVVHIQGISAYAQGKLVCIGGYGTASANFLLGAAAKPPKDPVAFDYPTKEDEADKPRTTSPTAPPATPLTHFVPAAVGAWTESAQDLTSGYFDIAQKWLTGSLSLTDVADYTTKVSSELASSPWKYLQAMTTPRTPGKPGSAQ</sequence>
<evidence type="ECO:0000313" key="2">
    <source>
        <dbReference type="EMBL" id="OYN79194.1"/>
    </source>
</evidence>
<feature type="compositionally biased region" description="Basic and acidic residues" evidence="1">
    <location>
        <begin position="376"/>
        <end position="386"/>
    </location>
</feature>
<evidence type="ECO:0000256" key="1">
    <source>
        <dbReference type="SAM" id="MobiDB-lite"/>
    </source>
</evidence>
<reference evidence="2 3" key="1">
    <citation type="submission" date="2017-07" db="EMBL/GenBank/DDBJ databases">
        <title>The new phylogeny of genus Mycobacterium.</title>
        <authorList>
            <person name="Tortoli E."/>
            <person name="Trovato A."/>
            <person name="Cirillo D.M."/>
        </authorList>
    </citation>
    <scope>NUCLEOTIDE SEQUENCE [LARGE SCALE GENOMIC DNA]</scope>
    <source>
        <strain evidence="2 3">ATCC 33027</strain>
    </source>
</reference>
<feature type="region of interest" description="Disordered" evidence="1">
    <location>
        <begin position="372"/>
        <end position="397"/>
    </location>
</feature>
<dbReference type="EMBL" id="NOZR01000009">
    <property type="protein sequence ID" value="OYN79194.1"/>
    <property type="molecule type" value="Genomic_DNA"/>
</dbReference>
<comment type="caution">
    <text evidence="2">The sequence shown here is derived from an EMBL/GenBank/DDBJ whole genome shotgun (WGS) entry which is preliminary data.</text>
</comment>
<protein>
    <submittedName>
        <fullName evidence="2">Uncharacterized protein</fullName>
    </submittedName>
</protein>
<organism evidence="2 3">
    <name type="scientific">Mycolicibacterium sphagni</name>
    <dbReference type="NCBI Taxonomy" id="1786"/>
    <lineage>
        <taxon>Bacteria</taxon>
        <taxon>Bacillati</taxon>
        <taxon>Actinomycetota</taxon>
        <taxon>Actinomycetes</taxon>
        <taxon>Mycobacteriales</taxon>
        <taxon>Mycobacteriaceae</taxon>
        <taxon>Mycolicibacterium</taxon>
    </lineage>
</organism>
<gene>
    <name evidence="2" type="ORF">CG716_12555</name>
</gene>
<dbReference type="AlphaFoldDB" id="A0A255DIU5"/>
<proteinExistence type="predicted"/>
<evidence type="ECO:0000313" key="3">
    <source>
        <dbReference type="Proteomes" id="UP000216063"/>
    </source>
</evidence>
<dbReference type="Proteomes" id="UP000216063">
    <property type="component" value="Unassembled WGS sequence"/>
</dbReference>
<dbReference type="OrthoDB" id="4668401at2"/>
<accession>A0A255DIU5</accession>